<dbReference type="FunFam" id="1.10.1300.10:FF:000006">
    <property type="entry name" value="Phosphodiesterase 9A"/>
    <property type="match status" value="1"/>
</dbReference>
<feature type="active site" description="Proton donor" evidence="9">
    <location>
        <position position="41"/>
    </location>
</feature>
<feature type="binding site" evidence="10">
    <location>
        <position position="82"/>
    </location>
    <ligand>
        <name>AMP</name>
        <dbReference type="ChEBI" id="CHEBI:456215"/>
    </ligand>
</feature>
<feature type="domain" description="PDEase" evidence="12">
    <location>
        <begin position="1"/>
        <end position="283"/>
    </location>
</feature>
<evidence type="ECO:0000313" key="13">
    <source>
        <dbReference type="EMBL" id="ESO10190.1"/>
    </source>
</evidence>
<evidence type="ECO:0000259" key="12">
    <source>
        <dbReference type="PROSITE" id="PS51845"/>
    </source>
</evidence>
<evidence type="ECO:0000256" key="3">
    <source>
        <dbReference type="ARBA" id="ARBA00022535"/>
    </source>
</evidence>
<organism evidence="14 15">
    <name type="scientific">Helobdella robusta</name>
    <name type="common">Californian leech</name>
    <dbReference type="NCBI Taxonomy" id="6412"/>
    <lineage>
        <taxon>Eukaryota</taxon>
        <taxon>Metazoa</taxon>
        <taxon>Spiralia</taxon>
        <taxon>Lophotrochozoa</taxon>
        <taxon>Annelida</taxon>
        <taxon>Clitellata</taxon>
        <taxon>Hirudinea</taxon>
        <taxon>Rhynchobdellida</taxon>
        <taxon>Glossiphoniidae</taxon>
        <taxon>Helobdella</taxon>
    </lineage>
</organism>
<dbReference type="KEGG" id="hro:HELRODRAFT_97407"/>
<dbReference type="PROSITE" id="PS00126">
    <property type="entry name" value="PDEASE_I_1"/>
    <property type="match status" value="1"/>
</dbReference>
<sequence>MVFMQHIISDFNINKIYNIEQETMQRWMRRIFLSYNDAPFHNFKHSFCVTQMIYAMLKTLDLSAKLAPLDIFILLFSGACHDLDHTGFNNTFHINAQTELALRYNDASPLENHHSATAFHILQDEDCNILKNMEPSDYLTFRRGVIRCILATDLAKHDAILDEFIAVLPLFDFKNNNHKLLLSMILIKIADISNEARPVECANIWMECLFQEYFHQSDVEKFKGLQVTPYMDRETVSKCKSQIAFIKTLLLPLIKSLHTLCPGSKEITRAVQRNMNHYMLRDK</sequence>
<keyword evidence="5" id="KW-0378">Hydrolase</keyword>
<dbReference type="Pfam" id="PF00233">
    <property type="entry name" value="PDEase_I"/>
    <property type="match status" value="1"/>
</dbReference>
<dbReference type="InterPro" id="IPR003607">
    <property type="entry name" value="HD/PDEase_dom"/>
</dbReference>
<reference evidence="13 15" key="2">
    <citation type="journal article" date="2013" name="Nature">
        <title>Insights into bilaterian evolution from three spiralian genomes.</title>
        <authorList>
            <person name="Simakov O."/>
            <person name="Marletaz F."/>
            <person name="Cho S.J."/>
            <person name="Edsinger-Gonzales E."/>
            <person name="Havlak P."/>
            <person name="Hellsten U."/>
            <person name="Kuo D.H."/>
            <person name="Larsson T."/>
            <person name="Lv J."/>
            <person name="Arendt D."/>
            <person name="Savage R."/>
            <person name="Osoegawa K."/>
            <person name="de Jong P."/>
            <person name="Grimwood J."/>
            <person name="Chapman J.A."/>
            <person name="Shapiro H."/>
            <person name="Aerts A."/>
            <person name="Otillar R.P."/>
            <person name="Terry A.Y."/>
            <person name="Boore J.L."/>
            <person name="Grigoriev I.V."/>
            <person name="Lindberg D.R."/>
            <person name="Seaver E.C."/>
            <person name="Weisblat D.A."/>
            <person name="Putnam N.H."/>
            <person name="Rokhsar D.S."/>
        </authorList>
    </citation>
    <scope>NUCLEOTIDE SEQUENCE</scope>
</reference>
<dbReference type="GO" id="GO:0046069">
    <property type="term" value="P:cGMP catabolic process"/>
    <property type="evidence" value="ECO:0000318"/>
    <property type="project" value="GO_Central"/>
</dbReference>
<dbReference type="InterPro" id="IPR036971">
    <property type="entry name" value="PDEase_catalytic_dom_sf"/>
</dbReference>
<feature type="binding site" evidence="11">
    <location>
        <position position="191"/>
    </location>
    <ligand>
        <name>Zn(2+)</name>
        <dbReference type="ChEBI" id="CHEBI:29105"/>
        <label>1</label>
    </ligand>
</feature>
<keyword evidence="15" id="KW-1185">Reference proteome</keyword>
<dbReference type="EMBL" id="KB095905">
    <property type="protein sequence ID" value="ESO10190.1"/>
    <property type="molecule type" value="Genomic_DNA"/>
</dbReference>
<dbReference type="InterPro" id="IPR023088">
    <property type="entry name" value="PDEase"/>
</dbReference>
<dbReference type="Proteomes" id="UP000015101">
    <property type="component" value="Unassembled WGS sequence"/>
</dbReference>
<dbReference type="CTD" id="20217713"/>
<dbReference type="OMA" id="EHFDEYN"/>
<accession>T1G9G6</accession>
<evidence type="ECO:0000313" key="14">
    <source>
        <dbReference type="EnsemblMetazoa" id="HelroP97407"/>
    </source>
</evidence>
<protein>
    <recommendedName>
        <fullName evidence="8">High affinity cGMP-specific 3',5'-cyclic phosphodiesterase 9A</fullName>
        <ecNumber evidence="2">3.1.4.35</ecNumber>
    </recommendedName>
</protein>
<dbReference type="GeneID" id="20217713"/>
<dbReference type="SUPFAM" id="SSF109604">
    <property type="entry name" value="HD-domain/PDEase-like"/>
    <property type="match status" value="1"/>
</dbReference>
<dbReference type="STRING" id="6412.T1G9G6"/>
<dbReference type="PROSITE" id="PS51845">
    <property type="entry name" value="PDEASE_I_2"/>
    <property type="match status" value="1"/>
</dbReference>
<evidence type="ECO:0000256" key="4">
    <source>
        <dbReference type="ARBA" id="ARBA00022723"/>
    </source>
</evidence>
<feature type="binding site" evidence="10">
    <location>
        <position position="242"/>
    </location>
    <ligand>
        <name>AMP</name>
        <dbReference type="ChEBI" id="CHEBI:456215"/>
    </ligand>
</feature>
<keyword evidence="4 11" id="KW-0479">Metal-binding</keyword>
<dbReference type="InterPro" id="IPR023174">
    <property type="entry name" value="PDEase_CS"/>
</dbReference>
<feature type="binding site" evidence="11">
    <location>
        <position position="82"/>
    </location>
    <ligand>
        <name>Zn(2+)</name>
        <dbReference type="ChEBI" id="CHEBI:29105"/>
        <label>1</label>
    </ligand>
</feature>
<dbReference type="Gene3D" id="1.10.1300.10">
    <property type="entry name" value="3'5'-cyclic nucleotide phosphodiesterase, catalytic domain"/>
    <property type="match status" value="1"/>
</dbReference>
<dbReference type="InterPro" id="IPR002073">
    <property type="entry name" value="PDEase_catalytic_dom"/>
</dbReference>
<keyword evidence="3" id="KW-0140">cGMP</keyword>
<comment type="similarity">
    <text evidence="7">Belongs to the cyclic nucleotide phosphodiesterase family. PDE9 subfamily.</text>
</comment>
<feature type="binding site" evidence="11">
    <location>
        <position position="45"/>
    </location>
    <ligand>
        <name>Zn(2+)</name>
        <dbReference type="ChEBI" id="CHEBI:29105"/>
        <label>1</label>
    </ligand>
</feature>
<dbReference type="PANTHER" id="PTHR11347">
    <property type="entry name" value="CYCLIC NUCLEOTIDE PHOSPHODIESTERASE"/>
    <property type="match status" value="1"/>
</dbReference>
<dbReference type="EMBL" id="AMQM01002891">
    <property type="status" value="NOT_ANNOTATED_CDS"/>
    <property type="molecule type" value="Genomic_DNA"/>
</dbReference>
<evidence type="ECO:0000313" key="15">
    <source>
        <dbReference type="Proteomes" id="UP000015101"/>
    </source>
</evidence>
<evidence type="ECO:0000256" key="1">
    <source>
        <dbReference type="ARBA" id="ARBA00000583"/>
    </source>
</evidence>
<feature type="binding site" evidence="11">
    <location>
        <position position="81"/>
    </location>
    <ligand>
        <name>Zn(2+)</name>
        <dbReference type="ChEBI" id="CHEBI:29105"/>
        <label>1</label>
    </ligand>
</feature>
<dbReference type="HOGENOM" id="CLU_005940_6_1_1"/>
<feature type="binding site" evidence="10">
    <location>
        <position position="191"/>
    </location>
    <ligand>
        <name>AMP</name>
        <dbReference type="ChEBI" id="CHEBI:456215"/>
    </ligand>
</feature>
<evidence type="ECO:0000256" key="7">
    <source>
        <dbReference type="ARBA" id="ARBA00061167"/>
    </source>
</evidence>
<gene>
    <name evidence="14" type="primary">20217713</name>
    <name evidence="13" type="ORF">HELRODRAFT_97407</name>
</gene>
<dbReference type="EnsemblMetazoa" id="HelroT97407">
    <property type="protein sequence ID" value="HelroP97407"/>
    <property type="gene ID" value="HelroG97407"/>
</dbReference>
<comment type="pathway">
    <text evidence="6">Purine metabolism; 3',5'-cyclic GMP degradation; GMP from 3',5'-cyclic GMP: step 1/1.</text>
</comment>
<dbReference type="PRINTS" id="PR00387">
    <property type="entry name" value="PDIESTERASE1"/>
</dbReference>
<dbReference type="OrthoDB" id="6273406at2759"/>
<proteinExistence type="inferred from homology"/>
<dbReference type="GO" id="GO:0046872">
    <property type="term" value="F:metal ion binding"/>
    <property type="evidence" value="ECO:0007669"/>
    <property type="project" value="UniProtKB-KW"/>
</dbReference>
<evidence type="ECO:0000256" key="11">
    <source>
        <dbReference type="PIRSR" id="PIRSR623088-3"/>
    </source>
</evidence>
<name>T1G9G6_HELRO</name>
<dbReference type="EC" id="3.1.4.35" evidence="2"/>
<dbReference type="RefSeq" id="XP_009012004.1">
    <property type="nucleotide sequence ID" value="XM_009013756.1"/>
</dbReference>
<dbReference type="GO" id="GO:0141162">
    <property type="term" value="P:negative regulation of cAMP/PKA signal transduction"/>
    <property type="evidence" value="ECO:0000318"/>
    <property type="project" value="GO_Central"/>
</dbReference>
<dbReference type="eggNOG" id="KOG3689">
    <property type="taxonomic scope" value="Eukaryota"/>
</dbReference>
<evidence type="ECO:0000256" key="10">
    <source>
        <dbReference type="PIRSR" id="PIRSR623088-2"/>
    </source>
</evidence>
<evidence type="ECO:0000256" key="6">
    <source>
        <dbReference type="ARBA" id="ARBA00037913"/>
    </source>
</evidence>
<dbReference type="AlphaFoldDB" id="T1G9G6"/>
<dbReference type="GO" id="GO:0007165">
    <property type="term" value="P:signal transduction"/>
    <property type="evidence" value="ECO:0007669"/>
    <property type="project" value="InterPro"/>
</dbReference>
<dbReference type="GO" id="GO:0004115">
    <property type="term" value="F:3',5'-cyclic-AMP phosphodiesterase activity"/>
    <property type="evidence" value="ECO:0000318"/>
    <property type="project" value="GO_Central"/>
</dbReference>
<feature type="binding site" evidence="11">
    <location>
        <position position="82"/>
    </location>
    <ligand>
        <name>Zn(2+)</name>
        <dbReference type="ChEBI" id="CHEBI:29105"/>
        <label>2</label>
    </ligand>
</feature>
<reference evidence="14" key="3">
    <citation type="submission" date="2015-06" db="UniProtKB">
        <authorList>
            <consortium name="EnsemblMetazoa"/>
        </authorList>
    </citation>
    <scope>IDENTIFICATION</scope>
</reference>
<evidence type="ECO:0000256" key="2">
    <source>
        <dbReference type="ARBA" id="ARBA00012319"/>
    </source>
</evidence>
<feature type="binding site" evidence="10">
    <location>
        <begin position="41"/>
        <end position="45"/>
    </location>
    <ligand>
        <name>AMP</name>
        <dbReference type="ChEBI" id="CHEBI:456215"/>
    </ligand>
</feature>
<dbReference type="CDD" id="cd00077">
    <property type="entry name" value="HDc"/>
    <property type="match status" value="1"/>
</dbReference>
<dbReference type="SMART" id="SM00471">
    <property type="entry name" value="HDc"/>
    <property type="match status" value="1"/>
</dbReference>
<evidence type="ECO:0000256" key="8">
    <source>
        <dbReference type="ARBA" id="ARBA00071671"/>
    </source>
</evidence>
<dbReference type="GO" id="GO:0047555">
    <property type="term" value="F:3',5'-cyclic-GMP phosphodiesterase activity"/>
    <property type="evidence" value="ECO:0000318"/>
    <property type="project" value="GO_Central"/>
</dbReference>
<reference evidence="15" key="1">
    <citation type="submission" date="2012-12" db="EMBL/GenBank/DDBJ databases">
        <authorList>
            <person name="Hellsten U."/>
            <person name="Grimwood J."/>
            <person name="Chapman J.A."/>
            <person name="Shapiro H."/>
            <person name="Aerts A."/>
            <person name="Otillar R.P."/>
            <person name="Terry A.Y."/>
            <person name="Boore J.L."/>
            <person name="Simakov O."/>
            <person name="Marletaz F."/>
            <person name="Cho S.-J."/>
            <person name="Edsinger-Gonzales E."/>
            <person name="Havlak P."/>
            <person name="Kuo D.-H."/>
            <person name="Larsson T."/>
            <person name="Lv J."/>
            <person name="Arendt D."/>
            <person name="Savage R."/>
            <person name="Osoegawa K."/>
            <person name="de Jong P."/>
            <person name="Lindberg D.R."/>
            <person name="Seaver E.C."/>
            <person name="Weisblat D.A."/>
            <person name="Putnam N.H."/>
            <person name="Grigoriev I.V."/>
            <person name="Rokhsar D.S."/>
        </authorList>
    </citation>
    <scope>NUCLEOTIDE SEQUENCE</scope>
</reference>
<evidence type="ECO:0000256" key="5">
    <source>
        <dbReference type="ARBA" id="ARBA00022801"/>
    </source>
</evidence>
<evidence type="ECO:0000256" key="9">
    <source>
        <dbReference type="PIRSR" id="PIRSR623088-1"/>
    </source>
</evidence>
<dbReference type="InParanoid" id="T1G9G6"/>
<comment type="catalytic activity">
    <reaction evidence="1">
        <text>3',5'-cyclic GMP + H2O = GMP + H(+)</text>
        <dbReference type="Rhea" id="RHEA:16957"/>
        <dbReference type="ChEBI" id="CHEBI:15377"/>
        <dbReference type="ChEBI" id="CHEBI:15378"/>
        <dbReference type="ChEBI" id="CHEBI:57746"/>
        <dbReference type="ChEBI" id="CHEBI:58115"/>
        <dbReference type="EC" id="3.1.4.35"/>
    </reaction>
</comment>